<feature type="compositionally biased region" description="Polar residues" evidence="16">
    <location>
        <begin position="420"/>
        <end position="431"/>
    </location>
</feature>
<evidence type="ECO:0000256" key="8">
    <source>
        <dbReference type="ARBA" id="ARBA00022777"/>
    </source>
</evidence>
<evidence type="ECO:0000256" key="4">
    <source>
        <dbReference type="ARBA" id="ARBA00022475"/>
    </source>
</evidence>
<keyword evidence="7 15" id="KW-0547">Nucleotide-binding</keyword>
<organism evidence="18 19">
    <name type="scientific">Tagetes erecta</name>
    <name type="common">African marigold</name>
    <dbReference type="NCBI Taxonomy" id="13708"/>
    <lineage>
        <taxon>Eukaryota</taxon>
        <taxon>Viridiplantae</taxon>
        <taxon>Streptophyta</taxon>
        <taxon>Embryophyta</taxon>
        <taxon>Tracheophyta</taxon>
        <taxon>Spermatophyta</taxon>
        <taxon>Magnoliopsida</taxon>
        <taxon>eudicotyledons</taxon>
        <taxon>Gunneridae</taxon>
        <taxon>Pentapetalae</taxon>
        <taxon>asterids</taxon>
        <taxon>campanulids</taxon>
        <taxon>Asterales</taxon>
        <taxon>Asteraceae</taxon>
        <taxon>Asteroideae</taxon>
        <taxon>Heliantheae alliance</taxon>
        <taxon>Tageteae</taxon>
        <taxon>Tagetes</taxon>
    </lineage>
</organism>
<keyword evidence="9" id="KW-0611">Plant defense</keyword>
<keyword evidence="6" id="KW-0808">Transferase</keyword>
<sequence length="440" mass="49240">MRCFGCSYNEQKTESPKTSTKSVSVQSSSSMFTDRDVRRSGSELTSQNVSDRSIESSGSSNFPSFSQKPSNLIVFTFSELKAATKNFSRSTKIGEGGFGCVYMGIIKNPTDPTKALEVAVKQLSRTGLQGHKEWITEVNVLGVVEHPNLVKLVGYCAEDDERGLQRLLVYEYMPNRSVEDHLYSRSGPPLSWTMRLKVAQDAARGLTYLHEEMDFQIIFRDFKSSNILLDEQWIAKLSDFGMARLGPQEGLTHVSTAVVGTMGYAAPEYIQTGHLTSKSDVWSYGVFLYELITGRSPLDKNRPKNEQKLLEWVKPYLDSKKFRLILDARLEGKYSLRSAQKLSIIANRCLSRNTKSRPKMSEVLEMVNQLVGSSSQGTIRPPPRSLTPVAAMEPKRPFVDPSHGKKTVVDTRAKVERRSSMGNQRAESASFSRPKMVTSC</sequence>
<dbReference type="CDD" id="cd14066">
    <property type="entry name" value="STKc_IRAK"/>
    <property type="match status" value="1"/>
</dbReference>
<feature type="region of interest" description="Disordered" evidence="16">
    <location>
        <begin position="1"/>
        <end position="65"/>
    </location>
</feature>
<comment type="catalytic activity">
    <reaction evidence="12">
        <text>L-threonyl-[protein] + ATP = O-phospho-L-threonyl-[protein] + ADP + H(+)</text>
        <dbReference type="Rhea" id="RHEA:46608"/>
        <dbReference type="Rhea" id="RHEA-COMP:11060"/>
        <dbReference type="Rhea" id="RHEA-COMP:11605"/>
        <dbReference type="ChEBI" id="CHEBI:15378"/>
        <dbReference type="ChEBI" id="CHEBI:30013"/>
        <dbReference type="ChEBI" id="CHEBI:30616"/>
        <dbReference type="ChEBI" id="CHEBI:61977"/>
        <dbReference type="ChEBI" id="CHEBI:456216"/>
        <dbReference type="EC" id="2.7.11.1"/>
    </reaction>
</comment>
<keyword evidence="19" id="KW-1185">Reference proteome</keyword>
<dbReference type="EMBL" id="JAUHHV010000004">
    <property type="protein sequence ID" value="KAK1426074.1"/>
    <property type="molecule type" value="Genomic_DNA"/>
</dbReference>
<dbReference type="InterPro" id="IPR000719">
    <property type="entry name" value="Prot_kinase_dom"/>
</dbReference>
<dbReference type="InterPro" id="IPR001245">
    <property type="entry name" value="Ser-Thr/Tyr_kinase_cat_dom"/>
</dbReference>
<dbReference type="FunFam" id="3.30.200.20:FF:000228">
    <property type="entry name" value="Serine/threonine-protein kinase BIK1"/>
    <property type="match status" value="1"/>
</dbReference>
<feature type="compositionally biased region" description="Low complexity" evidence="16">
    <location>
        <begin position="16"/>
        <end position="30"/>
    </location>
</feature>
<evidence type="ECO:0000256" key="15">
    <source>
        <dbReference type="PROSITE-ProRule" id="PRU10141"/>
    </source>
</evidence>
<feature type="region of interest" description="Disordered" evidence="16">
    <location>
        <begin position="394"/>
        <end position="440"/>
    </location>
</feature>
<dbReference type="AlphaFoldDB" id="A0AAD8KN06"/>
<dbReference type="FunFam" id="1.10.510.10:FF:000715">
    <property type="entry name" value="Serine/threonine-protein kinase PCRK2"/>
    <property type="match status" value="1"/>
</dbReference>
<evidence type="ECO:0000313" key="18">
    <source>
        <dbReference type="EMBL" id="KAK1426074.1"/>
    </source>
</evidence>
<dbReference type="Gene3D" id="1.10.510.10">
    <property type="entry name" value="Transferase(Phosphotransferase) domain 1"/>
    <property type="match status" value="1"/>
</dbReference>
<comment type="catalytic activity">
    <reaction evidence="13">
        <text>L-seryl-[protein] + ATP = O-phospho-L-seryl-[protein] + ADP + H(+)</text>
        <dbReference type="Rhea" id="RHEA:17989"/>
        <dbReference type="Rhea" id="RHEA-COMP:9863"/>
        <dbReference type="Rhea" id="RHEA-COMP:11604"/>
        <dbReference type="ChEBI" id="CHEBI:15378"/>
        <dbReference type="ChEBI" id="CHEBI:29999"/>
        <dbReference type="ChEBI" id="CHEBI:30616"/>
        <dbReference type="ChEBI" id="CHEBI:83421"/>
        <dbReference type="ChEBI" id="CHEBI:456216"/>
        <dbReference type="EC" id="2.7.11.1"/>
    </reaction>
</comment>
<evidence type="ECO:0000256" key="13">
    <source>
        <dbReference type="ARBA" id="ARBA00048679"/>
    </source>
</evidence>
<dbReference type="GO" id="GO:0006952">
    <property type="term" value="P:defense response"/>
    <property type="evidence" value="ECO:0007669"/>
    <property type="project" value="UniProtKB-KW"/>
</dbReference>
<comment type="subunit">
    <text evidence="14">Interacts with FLS2.</text>
</comment>
<dbReference type="GO" id="GO:0005524">
    <property type="term" value="F:ATP binding"/>
    <property type="evidence" value="ECO:0007669"/>
    <property type="project" value="UniProtKB-UniRule"/>
</dbReference>
<proteinExistence type="inferred from homology"/>
<reference evidence="18" key="1">
    <citation type="journal article" date="2023" name="bioRxiv">
        <title>Improved chromosome-level genome assembly for marigold (Tagetes erecta).</title>
        <authorList>
            <person name="Jiang F."/>
            <person name="Yuan L."/>
            <person name="Wang S."/>
            <person name="Wang H."/>
            <person name="Xu D."/>
            <person name="Wang A."/>
            <person name="Fan W."/>
        </authorList>
    </citation>
    <scope>NUCLEOTIDE SEQUENCE</scope>
    <source>
        <strain evidence="18">WSJ</strain>
        <tissue evidence="18">Leaf</tissue>
    </source>
</reference>
<dbReference type="Proteomes" id="UP001229421">
    <property type="component" value="Unassembled WGS sequence"/>
</dbReference>
<dbReference type="Pfam" id="PF07714">
    <property type="entry name" value="PK_Tyr_Ser-Thr"/>
    <property type="match status" value="1"/>
</dbReference>
<accession>A0AAD8KN06</accession>
<evidence type="ECO:0000256" key="9">
    <source>
        <dbReference type="ARBA" id="ARBA00022821"/>
    </source>
</evidence>
<dbReference type="GO" id="GO:0080142">
    <property type="term" value="P:regulation of salicylic acid biosynthetic process"/>
    <property type="evidence" value="ECO:0007669"/>
    <property type="project" value="UniProtKB-ARBA"/>
</dbReference>
<evidence type="ECO:0000256" key="12">
    <source>
        <dbReference type="ARBA" id="ARBA00047899"/>
    </source>
</evidence>
<evidence type="ECO:0000256" key="3">
    <source>
        <dbReference type="ARBA" id="ARBA00012513"/>
    </source>
</evidence>
<name>A0AAD8KN06_TARER</name>
<evidence type="ECO:0000256" key="7">
    <source>
        <dbReference type="ARBA" id="ARBA00022741"/>
    </source>
</evidence>
<evidence type="ECO:0000256" key="14">
    <source>
        <dbReference type="ARBA" id="ARBA00066005"/>
    </source>
</evidence>
<comment type="subcellular location">
    <subcellularLocation>
        <location evidence="1">Cell membrane</location>
        <topology evidence="1">Peripheral membrane protein</topology>
    </subcellularLocation>
</comment>
<gene>
    <name evidence="18" type="ORF">QVD17_14742</name>
</gene>
<dbReference type="GO" id="GO:0005886">
    <property type="term" value="C:plasma membrane"/>
    <property type="evidence" value="ECO:0007669"/>
    <property type="project" value="UniProtKB-SubCell"/>
</dbReference>
<evidence type="ECO:0000256" key="1">
    <source>
        <dbReference type="ARBA" id="ARBA00004202"/>
    </source>
</evidence>
<dbReference type="GO" id="GO:0002221">
    <property type="term" value="P:pattern recognition receptor signaling pathway"/>
    <property type="evidence" value="ECO:0007669"/>
    <property type="project" value="UniProtKB-ARBA"/>
</dbReference>
<evidence type="ECO:0000256" key="5">
    <source>
        <dbReference type="ARBA" id="ARBA00022553"/>
    </source>
</evidence>
<dbReference type="InterPro" id="IPR017441">
    <property type="entry name" value="Protein_kinase_ATP_BS"/>
</dbReference>
<dbReference type="PROSITE" id="PS00107">
    <property type="entry name" value="PROTEIN_KINASE_ATP"/>
    <property type="match status" value="1"/>
</dbReference>
<comment type="caution">
    <text evidence="18">The sequence shown here is derived from an EMBL/GenBank/DDBJ whole genome shotgun (WGS) entry which is preliminary data.</text>
</comment>
<dbReference type="PANTHER" id="PTHR45621">
    <property type="entry name" value="OS01G0588500 PROTEIN-RELATED"/>
    <property type="match status" value="1"/>
</dbReference>
<evidence type="ECO:0000259" key="17">
    <source>
        <dbReference type="PROSITE" id="PS50011"/>
    </source>
</evidence>
<feature type="compositionally biased region" description="Low complexity" evidence="16">
    <location>
        <begin position="55"/>
        <end position="65"/>
    </location>
</feature>
<evidence type="ECO:0000256" key="6">
    <source>
        <dbReference type="ARBA" id="ARBA00022679"/>
    </source>
</evidence>
<dbReference type="InterPro" id="IPR011009">
    <property type="entry name" value="Kinase-like_dom_sf"/>
</dbReference>
<dbReference type="PROSITE" id="PS50011">
    <property type="entry name" value="PROTEIN_KINASE_DOM"/>
    <property type="match status" value="1"/>
</dbReference>
<evidence type="ECO:0000256" key="11">
    <source>
        <dbReference type="ARBA" id="ARBA00023136"/>
    </source>
</evidence>
<evidence type="ECO:0000313" key="19">
    <source>
        <dbReference type="Proteomes" id="UP001229421"/>
    </source>
</evidence>
<feature type="compositionally biased region" description="Polar residues" evidence="16">
    <location>
        <begin position="42"/>
        <end position="51"/>
    </location>
</feature>
<feature type="binding site" evidence="15">
    <location>
        <position position="121"/>
    </location>
    <ligand>
        <name>ATP</name>
        <dbReference type="ChEBI" id="CHEBI:30616"/>
    </ligand>
</feature>
<dbReference type="GO" id="GO:0004674">
    <property type="term" value="F:protein serine/threonine kinase activity"/>
    <property type="evidence" value="ECO:0007669"/>
    <property type="project" value="UniProtKB-EC"/>
</dbReference>
<keyword evidence="10 15" id="KW-0067">ATP-binding</keyword>
<keyword evidence="4" id="KW-1003">Cell membrane</keyword>
<dbReference type="InterPro" id="IPR050823">
    <property type="entry name" value="Plant_Ser_Thr_Prot_Kinase"/>
</dbReference>
<evidence type="ECO:0000256" key="16">
    <source>
        <dbReference type="SAM" id="MobiDB-lite"/>
    </source>
</evidence>
<feature type="domain" description="Protein kinase" evidence="17">
    <location>
        <begin position="87"/>
        <end position="371"/>
    </location>
</feature>
<protein>
    <recommendedName>
        <fullName evidence="3">non-specific serine/threonine protein kinase</fullName>
        <ecNumber evidence="3">2.7.11.1</ecNumber>
    </recommendedName>
</protein>
<keyword evidence="5" id="KW-0597">Phosphoprotein</keyword>
<evidence type="ECO:0000256" key="10">
    <source>
        <dbReference type="ARBA" id="ARBA00022840"/>
    </source>
</evidence>
<dbReference type="Gene3D" id="3.30.200.20">
    <property type="entry name" value="Phosphorylase Kinase, domain 1"/>
    <property type="match status" value="1"/>
</dbReference>
<feature type="compositionally biased region" description="Basic and acidic residues" evidence="16">
    <location>
        <begin position="407"/>
        <end position="419"/>
    </location>
</feature>
<evidence type="ECO:0000256" key="2">
    <source>
        <dbReference type="ARBA" id="ARBA00008684"/>
    </source>
</evidence>
<keyword evidence="11" id="KW-0472">Membrane</keyword>
<comment type="similarity">
    <text evidence="2">Belongs to the protein kinase superfamily. Ser/Thr protein kinase family.</text>
</comment>
<dbReference type="EC" id="2.7.11.1" evidence="3"/>
<dbReference type="SUPFAM" id="SSF56112">
    <property type="entry name" value="Protein kinase-like (PK-like)"/>
    <property type="match status" value="1"/>
</dbReference>
<keyword evidence="8" id="KW-0418">Kinase</keyword>